<comment type="subcellular location">
    <subcellularLocation>
        <location evidence="1">Cell membrane</location>
        <topology evidence="1">Multi-pass membrane protein</topology>
    </subcellularLocation>
</comment>
<evidence type="ECO:0000256" key="7">
    <source>
        <dbReference type="ARBA" id="ARBA00023136"/>
    </source>
</evidence>
<evidence type="ECO:0000256" key="6">
    <source>
        <dbReference type="ARBA" id="ARBA00022989"/>
    </source>
</evidence>
<proteinExistence type="inferred from homology"/>
<evidence type="ECO:0000256" key="3">
    <source>
        <dbReference type="ARBA" id="ARBA00022475"/>
    </source>
</evidence>
<accession>A0A5N8W7P9</accession>
<comment type="caution">
    <text evidence="10">The sequence shown here is derived from an EMBL/GenBank/DDBJ whole genome shotgun (WGS) entry which is preliminary data.</text>
</comment>
<feature type="transmembrane region" description="Helical" evidence="9">
    <location>
        <begin position="104"/>
        <end position="123"/>
    </location>
</feature>
<evidence type="ECO:0000313" key="11">
    <source>
        <dbReference type="Proteomes" id="UP000326979"/>
    </source>
</evidence>
<feature type="transmembrane region" description="Helical" evidence="9">
    <location>
        <begin position="231"/>
        <end position="258"/>
    </location>
</feature>
<feature type="transmembrane region" description="Helical" evidence="9">
    <location>
        <begin position="147"/>
        <end position="167"/>
    </location>
</feature>
<evidence type="ECO:0000256" key="5">
    <source>
        <dbReference type="ARBA" id="ARBA00022970"/>
    </source>
</evidence>
<keyword evidence="5" id="KW-0029">Amino-acid transport</keyword>
<feature type="transmembrane region" description="Helical" evidence="9">
    <location>
        <begin position="68"/>
        <end position="92"/>
    </location>
</feature>
<name>A0A5N8W7P9_9ACTN</name>
<dbReference type="PANTHER" id="PTHR11795">
    <property type="entry name" value="BRANCHED-CHAIN AMINO ACID TRANSPORT SYSTEM PERMEASE PROTEIN LIVH"/>
    <property type="match status" value="1"/>
</dbReference>
<organism evidence="10 11">
    <name type="scientific">Streptomyces phyllanthi</name>
    <dbReference type="NCBI Taxonomy" id="1803180"/>
    <lineage>
        <taxon>Bacteria</taxon>
        <taxon>Bacillati</taxon>
        <taxon>Actinomycetota</taxon>
        <taxon>Actinomycetes</taxon>
        <taxon>Kitasatosporales</taxon>
        <taxon>Streptomycetaceae</taxon>
        <taxon>Streptomyces</taxon>
    </lineage>
</organism>
<evidence type="ECO:0000256" key="8">
    <source>
        <dbReference type="ARBA" id="ARBA00037998"/>
    </source>
</evidence>
<dbReference type="GO" id="GO:0022857">
    <property type="term" value="F:transmembrane transporter activity"/>
    <property type="evidence" value="ECO:0007669"/>
    <property type="project" value="InterPro"/>
</dbReference>
<dbReference type="GO" id="GO:0005886">
    <property type="term" value="C:plasma membrane"/>
    <property type="evidence" value="ECO:0007669"/>
    <property type="project" value="UniProtKB-SubCell"/>
</dbReference>
<dbReference type="GO" id="GO:0006865">
    <property type="term" value="P:amino acid transport"/>
    <property type="evidence" value="ECO:0007669"/>
    <property type="project" value="UniProtKB-KW"/>
</dbReference>
<feature type="transmembrane region" description="Helical" evidence="9">
    <location>
        <begin position="42"/>
        <end position="62"/>
    </location>
</feature>
<keyword evidence="11" id="KW-1185">Reference proteome</keyword>
<dbReference type="OrthoDB" id="9814461at2"/>
<comment type="similarity">
    <text evidence="8">Belongs to the binding-protein-dependent transport system permease family. LivHM subfamily.</text>
</comment>
<feature type="transmembrane region" description="Helical" evidence="9">
    <location>
        <begin position="197"/>
        <end position="219"/>
    </location>
</feature>
<keyword evidence="2" id="KW-0813">Transport</keyword>
<dbReference type="InterPro" id="IPR001851">
    <property type="entry name" value="ABC_transp_permease"/>
</dbReference>
<feature type="transmembrane region" description="Helical" evidence="9">
    <location>
        <begin position="12"/>
        <end position="35"/>
    </location>
</feature>
<reference evidence="10 11" key="1">
    <citation type="submission" date="2019-07" db="EMBL/GenBank/DDBJ databases">
        <title>New species of Amycolatopsis and Streptomyces.</title>
        <authorList>
            <person name="Duangmal K."/>
            <person name="Teo W.F.A."/>
            <person name="Lipun K."/>
        </authorList>
    </citation>
    <scope>NUCLEOTIDE SEQUENCE [LARGE SCALE GENOMIC DNA]</scope>
    <source>
        <strain evidence="10 11">TISTR 2346</strain>
    </source>
</reference>
<dbReference type="Pfam" id="PF02653">
    <property type="entry name" value="BPD_transp_2"/>
    <property type="match status" value="1"/>
</dbReference>
<evidence type="ECO:0000256" key="2">
    <source>
        <dbReference type="ARBA" id="ARBA00022448"/>
    </source>
</evidence>
<keyword evidence="6 9" id="KW-1133">Transmembrane helix</keyword>
<dbReference type="EMBL" id="VJZE01000218">
    <property type="protein sequence ID" value="MPY43339.1"/>
    <property type="molecule type" value="Genomic_DNA"/>
</dbReference>
<dbReference type="PANTHER" id="PTHR11795:SF442">
    <property type="entry name" value="ABC TRANSPORTER ATP-BINDING PROTEIN"/>
    <property type="match status" value="1"/>
</dbReference>
<sequence length="298" mass="29369">MSWTDGTGMATHLVSVLNGLAMGSLLFAIALGLSLVFGMMDVLNLAHGAVYLVGAYVAVALVTDGAGVAAFVLAVLAAAVAGALLGGLLAALTRATTHHLDQALLTLGVGLVVAEVLTLAFGTDVHSISAPAPVGGGVTVLGETYPVYRLLVIGFGVVLAVAVYVLVERSPLGSVIRATVADRAMVAALGVNTGRVLVGVFAAGAALAAVGGVLAGPILGAQPGLDEKVLLLALVVVVIGGLGSVRGALLGAVVIGQVQALGTALLPEYASFLVFAAMALVLLVRPAGLLPARTGVHA</sequence>
<keyword evidence="3" id="KW-1003">Cell membrane</keyword>
<dbReference type="AlphaFoldDB" id="A0A5N8W7P9"/>
<evidence type="ECO:0000256" key="4">
    <source>
        <dbReference type="ARBA" id="ARBA00022692"/>
    </source>
</evidence>
<evidence type="ECO:0000313" key="10">
    <source>
        <dbReference type="EMBL" id="MPY43339.1"/>
    </source>
</evidence>
<keyword evidence="7 9" id="KW-0472">Membrane</keyword>
<dbReference type="Proteomes" id="UP000326979">
    <property type="component" value="Unassembled WGS sequence"/>
</dbReference>
<evidence type="ECO:0000256" key="9">
    <source>
        <dbReference type="SAM" id="Phobius"/>
    </source>
</evidence>
<protein>
    <submittedName>
        <fullName evidence="10">Branched-chain amino acid ABC transporter permease</fullName>
    </submittedName>
</protein>
<dbReference type="InterPro" id="IPR052157">
    <property type="entry name" value="BCAA_transport_permease"/>
</dbReference>
<dbReference type="CDD" id="cd06582">
    <property type="entry name" value="TM_PBP1_LivH_like"/>
    <property type="match status" value="1"/>
</dbReference>
<gene>
    <name evidence="10" type="ORF">FNH04_26520</name>
</gene>
<keyword evidence="4 9" id="KW-0812">Transmembrane</keyword>
<feature type="transmembrane region" description="Helical" evidence="9">
    <location>
        <begin position="264"/>
        <end position="284"/>
    </location>
</feature>
<evidence type="ECO:0000256" key="1">
    <source>
        <dbReference type="ARBA" id="ARBA00004651"/>
    </source>
</evidence>